<feature type="transmembrane region" description="Helical" evidence="2">
    <location>
        <begin position="1221"/>
        <end position="1248"/>
    </location>
</feature>
<sequence>GFLEAALRLPAHEGPAAPESSELCDRLGSCERFLQRLAELPRAAPAGSAERTSSVVYANCVATTFLEGALDRRDQVLGQFPGLLPPLEPESDWLLSPPVQQALEALRLESLGALLPAPAGAGRAPQAPQVLGSLACACQATLRAARAVPGAQSPRASVLQHLTRAELLAWATAGPGAPGRGGREAPRVAEGTPQELDAMVILLAWEPELLVEYMARSSKRAAQILFCNITAWGPQAANFCRNAGYKYRLIAIAETHVDANGLAEQMGKLAMGGWKLSATPAVATNKSDKGAHGGEWILTRRDAAATTFEGYRDYYVKRHKRQPFAGFTPTVPHSKSGNIVVVAAYLRPGLRGQGANRDILVSISTFVDMLMDPWITLADWNYEPHWWGNKPWLTRWNGTTLTGPICEATCGKGSGSVCDYAIVRADIATHVGIEAIYDVPWKTHCGIQITVGTAEPRQYKAIKENWDEAADTVGNFPKDRARYQGRAEGYRTTKQTMKASPGRAYLKDPEATWWQHLSILVVRYAALVTNGKDPEARQRIHKTVMKELDDLENPEFSKEHFGRKNRPAGIEEWKAQLAALEYCDEDDLHHISATTMEWTHKAMARAAGRARKRYLDWAKQAWKDSPGKLRRMVTDPKAPRLEDKQPQKTVGDPSTVMNHSADTWRSIWASDSYNAKQIISAYEKAMRLAKEGPLSPIEPQHVQAIVGTANPKKARGVDNIGPIDIQRHLRMHGWVSDIIDAERSIVAGSCNGGKLAKVYLGPILQRAHINHAYAGLWTFVDDTVARTEGQTKQVIKDLIGVGADLCAGMMGAGLRVSPETTVVASSQTIAYAVHDGLKQKGYYVKVANSAVDLGIDVGGAKRRVVAKATKRARTARRRTHRIVAKVRKHASLAKIAKGLWNTGSRPQGTYGHQIMGLAPAAILDQRRQSIAEWLNFWMQYPEHHMRATHAWKLIYDKSITRGNKKWLDLPDANGVVTTTVGVGETYTQERQLPHSGQADWEDKRYDVDPAEFVHEFCLSLERRARRALADTLAVDPWVAERPSQAKGPRLTKLQLAMQSSQRAFELRAGKYLCSRCGLATDKCEVRQACATPCTHQPPLPPASDQIVPAQGTIAISGRELHASHKLHFMQKYRLYFCRGALPSAAPEVSALPVGSSPPGLAPWDLTTLGLHYQTAAIAAQCPSLPAIPACPELVCSSGPPLPACPAAHCECTCPKPEAGSWLLLLGAGVATGCALAGLVLGAAVGLYVGRLAARGAGVPACPPEALRDAPVAEPAVGPEAARALVATPASRRDGGQASLA</sequence>
<evidence type="ECO:0000313" key="4">
    <source>
        <dbReference type="Proteomes" id="UP001189429"/>
    </source>
</evidence>
<dbReference type="EMBL" id="CAUYUJ010020103">
    <property type="protein sequence ID" value="CAK0895890.1"/>
    <property type="molecule type" value="Genomic_DNA"/>
</dbReference>
<gene>
    <name evidence="3" type="ORF">PCOR1329_LOCUS74492</name>
</gene>
<dbReference type="Proteomes" id="UP001189429">
    <property type="component" value="Unassembled WGS sequence"/>
</dbReference>
<feature type="non-terminal residue" evidence="3">
    <location>
        <position position="1"/>
    </location>
</feature>
<comment type="caution">
    <text evidence="3">The sequence shown here is derived from an EMBL/GenBank/DDBJ whole genome shotgun (WGS) entry which is preliminary data.</text>
</comment>
<keyword evidence="2" id="KW-0812">Transmembrane</keyword>
<keyword evidence="2" id="KW-1133">Transmembrane helix</keyword>
<keyword evidence="2" id="KW-0472">Membrane</keyword>
<keyword evidence="4" id="KW-1185">Reference proteome</keyword>
<reference evidence="3" key="1">
    <citation type="submission" date="2023-10" db="EMBL/GenBank/DDBJ databases">
        <authorList>
            <person name="Chen Y."/>
            <person name="Shah S."/>
            <person name="Dougan E. K."/>
            <person name="Thang M."/>
            <person name="Chan C."/>
        </authorList>
    </citation>
    <scope>NUCLEOTIDE SEQUENCE [LARGE SCALE GENOMIC DNA]</scope>
</reference>
<dbReference type="InterPro" id="IPR036691">
    <property type="entry name" value="Endo/exonu/phosph_ase_sf"/>
</dbReference>
<evidence type="ECO:0000256" key="1">
    <source>
        <dbReference type="SAM" id="MobiDB-lite"/>
    </source>
</evidence>
<feature type="region of interest" description="Disordered" evidence="1">
    <location>
        <begin position="629"/>
        <end position="656"/>
    </location>
</feature>
<evidence type="ECO:0000256" key="2">
    <source>
        <dbReference type="SAM" id="Phobius"/>
    </source>
</evidence>
<protein>
    <submittedName>
        <fullName evidence="3">Uncharacterized protein</fullName>
    </submittedName>
</protein>
<name>A0ABN9X8V1_9DINO</name>
<proteinExistence type="predicted"/>
<organism evidence="3 4">
    <name type="scientific">Prorocentrum cordatum</name>
    <dbReference type="NCBI Taxonomy" id="2364126"/>
    <lineage>
        <taxon>Eukaryota</taxon>
        <taxon>Sar</taxon>
        <taxon>Alveolata</taxon>
        <taxon>Dinophyceae</taxon>
        <taxon>Prorocentrales</taxon>
        <taxon>Prorocentraceae</taxon>
        <taxon>Prorocentrum</taxon>
    </lineage>
</organism>
<evidence type="ECO:0000313" key="3">
    <source>
        <dbReference type="EMBL" id="CAK0895890.1"/>
    </source>
</evidence>
<dbReference type="SUPFAM" id="SSF56219">
    <property type="entry name" value="DNase I-like"/>
    <property type="match status" value="1"/>
</dbReference>
<accession>A0ABN9X8V1</accession>
<feature type="compositionally biased region" description="Basic and acidic residues" evidence="1">
    <location>
        <begin position="629"/>
        <end position="646"/>
    </location>
</feature>